<keyword evidence="2" id="KW-1185">Reference proteome</keyword>
<proteinExistence type="predicted"/>
<evidence type="ECO:0000313" key="1">
    <source>
        <dbReference type="EMBL" id="PON98783.1"/>
    </source>
</evidence>
<dbReference type="InParanoid" id="A0A2P5FM09"/>
<sequence length="115" mass="13557">MLLEFQILKLLERPLGYRRFSTNAFPAFPLYPNEKPVWNLAEFVASEFYRSLSRHGVHFSENRRCLLLDLLRDITIELKNHHDFDYTGSIITTQTIQVFKRDRFYASLGTSIEGN</sequence>
<organism evidence="1 2">
    <name type="scientific">Trema orientale</name>
    <name type="common">Charcoal tree</name>
    <name type="synonym">Celtis orientalis</name>
    <dbReference type="NCBI Taxonomy" id="63057"/>
    <lineage>
        <taxon>Eukaryota</taxon>
        <taxon>Viridiplantae</taxon>
        <taxon>Streptophyta</taxon>
        <taxon>Embryophyta</taxon>
        <taxon>Tracheophyta</taxon>
        <taxon>Spermatophyta</taxon>
        <taxon>Magnoliopsida</taxon>
        <taxon>eudicotyledons</taxon>
        <taxon>Gunneridae</taxon>
        <taxon>Pentapetalae</taxon>
        <taxon>rosids</taxon>
        <taxon>fabids</taxon>
        <taxon>Rosales</taxon>
        <taxon>Cannabaceae</taxon>
        <taxon>Trema</taxon>
    </lineage>
</organism>
<protein>
    <submittedName>
        <fullName evidence="1">Uncharacterized protein</fullName>
    </submittedName>
</protein>
<accession>A0A2P5FM09</accession>
<evidence type="ECO:0000313" key="2">
    <source>
        <dbReference type="Proteomes" id="UP000237000"/>
    </source>
</evidence>
<gene>
    <name evidence="1" type="ORF">TorRG33x02_053980</name>
</gene>
<dbReference type="AlphaFoldDB" id="A0A2P5FM09"/>
<dbReference type="Proteomes" id="UP000237000">
    <property type="component" value="Unassembled WGS sequence"/>
</dbReference>
<comment type="caution">
    <text evidence="1">The sequence shown here is derived from an EMBL/GenBank/DDBJ whole genome shotgun (WGS) entry which is preliminary data.</text>
</comment>
<name>A0A2P5FM09_TREOI</name>
<reference evidence="2" key="1">
    <citation type="submission" date="2016-06" db="EMBL/GenBank/DDBJ databases">
        <title>Parallel loss of symbiosis genes in relatives of nitrogen-fixing non-legume Parasponia.</title>
        <authorList>
            <person name="Van Velzen R."/>
            <person name="Holmer R."/>
            <person name="Bu F."/>
            <person name="Rutten L."/>
            <person name="Van Zeijl A."/>
            <person name="Liu W."/>
            <person name="Santuari L."/>
            <person name="Cao Q."/>
            <person name="Sharma T."/>
            <person name="Shen D."/>
            <person name="Roswanjaya Y."/>
            <person name="Wardhani T."/>
            <person name="Kalhor M.S."/>
            <person name="Jansen J."/>
            <person name="Van den Hoogen J."/>
            <person name="Gungor B."/>
            <person name="Hartog M."/>
            <person name="Hontelez J."/>
            <person name="Verver J."/>
            <person name="Yang W.-C."/>
            <person name="Schijlen E."/>
            <person name="Repin R."/>
            <person name="Schilthuizen M."/>
            <person name="Schranz E."/>
            <person name="Heidstra R."/>
            <person name="Miyata K."/>
            <person name="Fedorova E."/>
            <person name="Kohlen W."/>
            <person name="Bisseling T."/>
            <person name="Smit S."/>
            <person name="Geurts R."/>
        </authorList>
    </citation>
    <scope>NUCLEOTIDE SEQUENCE [LARGE SCALE GENOMIC DNA]</scope>
    <source>
        <strain evidence="2">cv. RG33-2</strain>
    </source>
</reference>
<dbReference type="EMBL" id="JXTC01000022">
    <property type="protein sequence ID" value="PON98783.1"/>
    <property type="molecule type" value="Genomic_DNA"/>
</dbReference>